<dbReference type="CDD" id="cd04186">
    <property type="entry name" value="GT_2_like_c"/>
    <property type="match status" value="1"/>
</dbReference>
<keyword evidence="2" id="KW-0328">Glycosyltransferase</keyword>
<dbReference type="Gene3D" id="3.90.550.10">
    <property type="entry name" value="Spore Coat Polysaccharide Biosynthesis Protein SpsA, Chain A"/>
    <property type="match status" value="1"/>
</dbReference>
<organism evidence="5 6">
    <name type="scientific">Duganella aquatilis</name>
    <dbReference type="NCBI Taxonomy" id="2666082"/>
    <lineage>
        <taxon>Bacteria</taxon>
        <taxon>Pseudomonadati</taxon>
        <taxon>Pseudomonadota</taxon>
        <taxon>Betaproteobacteria</taxon>
        <taxon>Burkholderiales</taxon>
        <taxon>Oxalobacteraceae</taxon>
        <taxon>Telluria group</taxon>
        <taxon>Duganella</taxon>
    </lineage>
</organism>
<dbReference type="GO" id="GO:0016757">
    <property type="term" value="F:glycosyltransferase activity"/>
    <property type="evidence" value="ECO:0007669"/>
    <property type="project" value="UniProtKB-KW"/>
</dbReference>
<proteinExistence type="inferred from homology"/>
<evidence type="ECO:0000313" key="5">
    <source>
        <dbReference type="EMBL" id="MRW86258.1"/>
    </source>
</evidence>
<name>A0A844D2D5_9BURK</name>
<gene>
    <name evidence="5" type="ORF">GJ698_19480</name>
</gene>
<keyword evidence="6" id="KW-1185">Reference proteome</keyword>
<accession>A0A844D2D5</accession>
<evidence type="ECO:0000259" key="4">
    <source>
        <dbReference type="Pfam" id="PF00535"/>
    </source>
</evidence>
<dbReference type="PANTHER" id="PTHR43179:SF12">
    <property type="entry name" value="GALACTOFURANOSYLTRANSFERASE GLFT2"/>
    <property type="match status" value="1"/>
</dbReference>
<evidence type="ECO:0000256" key="2">
    <source>
        <dbReference type="ARBA" id="ARBA00022676"/>
    </source>
</evidence>
<reference evidence="5 6" key="1">
    <citation type="submission" date="2019-11" db="EMBL/GenBank/DDBJ databases">
        <title>Novel species isolated from a subtropical stream in China.</title>
        <authorList>
            <person name="Lu H."/>
        </authorList>
    </citation>
    <scope>NUCLEOTIDE SEQUENCE [LARGE SCALE GENOMIC DNA]</scope>
    <source>
        <strain evidence="5 6">FT26W</strain>
    </source>
</reference>
<dbReference type="EMBL" id="WKJL01000015">
    <property type="protein sequence ID" value="MRW86258.1"/>
    <property type="molecule type" value="Genomic_DNA"/>
</dbReference>
<dbReference type="RefSeq" id="WP_154359522.1">
    <property type="nucleotide sequence ID" value="NZ_WKJL01000015.1"/>
</dbReference>
<comment type="similarity">
    <text evidence="1">Belongs to the glycosyltransferase 2 family.</text>
</comment>
<protein>
    <submittedName>
        <fullName evidence="5">Glycosyltransferase</fullName>
    </submittedName>
</protein>
<dbReference type="Pfam" id="PF00535">
    <property type="entry name" value="Glycos_transf_2"/>
    <property type="match status" value="1"/>
</dbReference>
<comment type="caution">
    <text evidence="5">The sequence shown here is derived from an EMBL/GenBank/DDBJ whole genome shotgun (WGS) entry which is preliminary data.</text>
</comment>
<dbReference type="InterPro" id="IPR001173">
    <property type="entry name" value="Glyco_trans_2-like"/>
</dbReference>
<sequence length="329" mass="35893">MVERAPTQVAVVILNWNGWRDTVECLDSLLASTGVALRVIVCDNASRDESVPQLRAWADARFGKAGWSEAGKPADGAAPRHVADSPFVLLHNGGNLGFAGGNNPGIAYALNDPACAYIWLLNNDTTVEPDALAQAIARMEHDPRIGLCGSTLVYYHERDKVQAFGGASYTPAKGSSVHVGAFQPLAAIPATAEAVEASLSYVIGAAMLARRAFVEKVGLLTEDYFLYFEEIDWCTRGRAHFTLGYAPRSVVYHKEGASIGTSASGGSPLSVYYLFKNRLRFTARFHARHIPTVILFSLIDVAKFVYRQRWPQAYAAVRGMLQFPRTQPK</sequence>
<dbReference type="Proteomes" id="UP000439986">
    <property type="component" value="Unassembled WGS sequence"/>
</dbReference>
<dbReference type="InterPro" id="IPR029044">
    <property type="entry name" value="Nucleotide-diphossugar_trans"/>
</dbReference>
<evidence type="ECO:0000256" key="1">
    <source>
        <dbReference type="ARBA" id="ARBA00006739"/>
    </source>
</evidence>
<dbReference type="SUPFAM" id="SSF53448">
    <property type="entry name" value="Nucleotide-diphospho-sugar transferases"/>
    <property type="match status" value="1"/>
</dbReference>
<evidence type="ECO:0000313" key="6">
    <source>
        <dbReference type="Proteomes" id="UP000439986"/>
    </source>
</evidence>
<feature type="domain" description="Glycosyltransferase 2-like" evidence="4">
    <location>
        <begin position="11"/>
        <end position="160"/>
    </location>
</feature>
<evidence type="ECO:0000256" key="3">
    <source>
        <dbReference type="ARBA" id="ARBA00022679"/>
    </source>
</evidence>
<dbReference type="AlphaFoldDB" id="A0A844D2D5"/>
<keyword evidence="3 5" id="KW-0808">Transferase</keyword>
<dbReference type="PANTHER" id="PTHR43179">
    <property type="entry name" value="RHAMNOSYLTRANSFERASE WBBL"/>
    <property type="match status" value="1"/>
</dbReference>